<dbReference type="Pfam" id="PF00563">
    <property type="entry name" value="EAL"/>
    <property type="match status" value="1"/>
</dbReference>
<dbReference type="Proteomes" id="UP000277294">
    <property type="component" value="Unassembled WGS sequence"/>
</dbReference>
<keyword evidence="1" id="KW-1133">Transmembrane helix</keyword>
<feature type="domain" description="EAL" evidence="2">
    <location>
        <begin position="374"/>
        <end position="629"/>
    </location>
</feature>
<feature type="domain" description="GGDEF" evidence="3">
    <location>
        <begin position="234"/>
        <end position="365"/>
    </location>
</feature>
<dbReference type="CDD" id="cd01948">
    <property type="entry name" value="EAL"/>
    <property type="match status" value="1"/>
</dbReference>
<evidence type="ECO:0000313" key="5">
    <source>
        <dbReference type="Proteomes" id="UP000277294"/>
    </source>
</evidence>
<dbReference type="InterPro" id="IPR001633">
    <property type="entry name" value="EAL_dom"/>
</dbReference>
<evidence type="ECO:0000313" key="4">
    <source>
        <dbReference type="EMBL" id="VCU70216.1"/>
    </source>
</evidence>
<feature type="transmembrane region" description="Helical" evidence="1">
    <location>
        <begin position="160"/>
        <end position="182"/>
    </location>
</feature>
<sequence>MDTLLPFFLSALTPVALTAGYVALRAWLPGRDNGRYHLAILFGAAMWLTLVSSVRPGDGTLVDMRGTILTLAVLFGGWLPAAVALAVGVAARLWMGGATALIGVAVMVSTYLGVYAIVRLLPGLFPAGRPASFGALALAGAWTALNQFLALWSAGLQAHLLLTMPASQFCVTLIAGGLLIVIEQRTNLGQKLGEQQDLMRTMLIRDSATGLLNRTGFWLELGAALRALPGETTHQLAILTISLRRMRRVRAALGPSDTDALLLDAARRLNQSLGVASLARLDDITFCLYTPVEHLHETSGLAETIFQAFRKPFTLHGGEVHLGLNIGVSAAPADGDSVEALIAHSNQALARSVALGENKMQVYSHDIAVPAIRQFKLEVGLARALETGAELWLAYQPKVCLQTGRLHSVEALCRWSSPDLGNIGPDEFIAAAESSDLIIPLGLWVLEETCRQLAGWKAQGLHVPAVAVNLSSKQLLDPDFPDKARLCAARHGLPTSLLEFELTETAIMSNPDSALAMLHGIKQAGFKLALDDFGTGYSNIRYLKNLPVDYLKIDKTFIEGLGRDSDSADLCRAIFLLGNALDLDMLVEGVETEAQRVELCRMGFRLGQGYLFSHPVSAAQFAQRWLGEDAPMPLERQTAPLTPEPTPRS</sequence>
<dbReference type="Gene3D" id="3.30.70.270">
    <property type="match status" value="1"/>
</dbReference>
<dbReference type="AlphaFoldDB" id="A0A3P4B3W4"/>
<dbReference type="EMBL" id="UWPJ01000017">
    <property type="protein sequence ID" value="VCU70216.1"/>
    <property type="molecule type" value="Genomic_DNA"/>
</dbReference>
<gene>
    <name evidence="4" type="primary">cph2_2</name>
    <name evidence="4" type="ORF">PIGHUM_02283</name>
</gene>
<dbReference type="SUPFAM" id="SSF141868">
    <property type="entry name" value="EAL domain-like"/>
    <property type="match status" value="1"/>
</dbReference>
<protein>
    <submittedName>
        <fullName evidence="4">Phytochrome-like protein cph2</fullName>
    </submittedName>
</protein>
<dbReference type="PROSITE" id="PS50887">
    <property type="entry name" value="GGDEF"/>
    <property type="match status" value="1"/>
</dbReference>
<keyword evidence="5" id="KW-1185">Reference proteome</keyword>
<reference evidence="4 5" key="1">
    <citation type="submission" date="2018-10" db="EMBL/GenBank/DDBJ databases">
        <authorList>
            <person name="Criscuolo A."/>
        </authorList>
    </citation>
    <scope>NUCLEOTIDE SEQUENCE [LARGE SCALE GENOMIC DNA]</scope>
    <source>
        <strain evidence="4">DnA1</strain>
    </source>
</reference>
<feature type="transmembrane region" description="Helical" evidence="1">
    <location>
        <begin position="133"/>
        <end position="154"/>
    </location>
</feature>
<organism evidence="4 5">
    <name type="scientific">Pigmentiphaga humi</name>
    <dbReference type="NCBI Taxonomy" id="2478468"/>
    <lineage>
        <taxon>Bacteria</taxon>
        <taxon>Pseudomonadati</taxon>
        <taxon>Pseudomonadota</taxon>
        <taxon>Betaproteobacteria</taxon>
        <taxon>Burkholderiales</taxon>
        <taxon>Alcaligenaceae</taxon>
        <taxon>Pigmentiphaga</taxon>
    </lineage>
</organism>
<dbReference type="SMART" id="SM00267">
    <property type="entry name" value="GGDEF"/>
    <property type="match status" value="1"/>
</dbReference>
<dbReference type="SUPFAM" id="SSF55073">
    <property type="entry name" value="Nucleotide cyclase"/>
    <property type="match status" value="1"/>
</dbReference>
<dbReference type="Gene3D" id="3.20.20.450">
    <property type="entry name" value="EAL domain"/>
    <property type="match status" value="1"/>
</dbReference>
<evidence type="ECO:0000259" key="2">
    <source>
        <dbReference type="PROSITE" id="PS50883"/>
    </source>
</evidence>
<dbReference type="OrthoDB" id="9813903at2"/>
<dbReference type="InterPro" id="IPR050706">
    <property type="entry name" value="Cyclic-di-GMP_PDE-like"/>
</dbReference>
<dbReference type="InterPro" id="IPR035919">
    <property type="entry name" value="EAL_sf"/>
</dbReference>
<evidence type="ECO:0000259" key="3">
    <source>
        <dbReference type="PROSITE" id="PS50887"/>
    </source>
</evidence>
<name>A0A3P4B3W4_9BURK</name>
<feature type="transmembrane region" description="Helical" evidence="1">
    <location>
        <begin position="100"/>
        <end position="121"/>
    </location>
</feature>
<accession>A0A3P4B3W4</accession>
<evidence type="ECO:0000256" key="1">
    <source>
        <dbReference type="SAM" id="Phobius"/>
    </source>
</evidence>
<feature type="transmembrane region" description="Helical" evidence="1">
    <location>
        <begin position="34"/>
        <end position="54"/>
    </location>
</feature>
<dbReference type="InterPro" id="IPR000160">
    <property type="entry name" value="GGDEF_dom"/>
</dbReference>
<dbReference type="InterPro" id="IPR029787">
    <property type="entry name" value="Nucleotide_cyclase"/>
</dbReference>
<keyword evidence="1" id="KW-0812">Transmembrane</keyword>
<proteinExistence type="predicted"/>
<dbReference type="RefSeq" id="WP_124079716.1">
    <property type="nucleotide sequence ID" value="NZ_UWPJ01000017.1"/>
</dbReference>
<feature type="transmembrane region" description="Helical" evidence="1">
    <location>
        <begin position="66"/>
        <end position="94"/>
    </location>
</feature>
<dbReference type="InterPro" id="IPR043128">
    <property type="entry name" value="Rev_trsase/Diguanyl_cyclase"/>
</dbReference>
<dbReference type="PANTHER" id="PTHR33121:SF79">
    <property type="entry name" value="CYCLIC DI-GMP PHOSPHODIESTERASE PDED-RELATED"/>
    <property type="match status" value="1"/>
</dbReference>
<dbReference type="SMART" id="SM00052">
    <property type="entry name" value="EAL"/>
    <property type="match status" value="1"/>
</dbReference>
<keyword evidence="1" id="KW-0472">Membrane</keyword>
<dbReference type="PANTHER" id="PTHR33121">
    <property type="entry name" value="CYCLIC DI-GMP PHOSPHODIESTERASE PDEF"/>
    <property type="match status" value="1"/>
</dbReference>
<dbReference type="PROSITE" id="PS50883">
    <property type="entry name" value="EAL"/>
    <property type="match status" value="1"/>
</dbReference>
<dbReference type="Pfam" id="PF00990">
    <property type="entry name" value="GGDEF"/>
    <property type="match status" value="1"/>
</dbReference>
<dbReference type="GO" id="GO:0071111">
    <property type="term" value="F:cyclic-guanylate-specific phosphodiesterase activity"/>
    <property type="evidence" value="ECO:0007669"/>
    <property type="project" value="InterPro"/>
</dbReference>
<dbReference type="CDD" id="cd01949">
    <property type="entry name" value="GGDEF"/>
    <property type="match status" value="1"/>
</dbReference>